<evidence type="ECO:0000256" key="4">
    <source>
        <dbReference type="ARBA" id="ARBA00022729"/>
    </source>
</evidence>
<evidence type="ECO:0000256" key="2">
    <source>
        <dbReference type="ARBA" id="ARBA00022448"/>
    </source>
</evidence>
<dbReference type="Proteomes" id="UP000324269">
    <property type="component" value="Unassembled WGS sequence"/>
</dbReference>
<name>A0A5D4TR70_9BACI</name>
<proteinExistence type="inferred from homology"/>
<dbReference type="GO" id="GO:0046872">
    <property type="term" value="F:metal ion binding"/>
    <property type="evidence" value="ECO:0007669"/>
    <property type="project" value="UniProtKB-KW"/>
</dbReference>
<dbReference type="InterPro" id="IPR006128">
    <property type="entry name" value="Lipoprotein_PsaA-like"/>
</dbReference>
<gene>
    <name evidence="6" type="ORF">FZC85_05795</name>
</gene>
<comment type="similarity">
    <text evidence="5">Belongs to the bacterial solute-binding protein 9 family.</text>
</comment>
<dbReference type="SUPFAM" id="SSF53807">
    <property type="entry name" value="Helical backbone' metal receptor"/>
    <property type="match status" value="1"/>
</dbReference>
<dbReference type="RefSeq" id="WP_148969406.1">
    <property type="nucleotide sequence ID" value="NZ_JBNIKW010000002.1"/>
</dbReference>
<evidence type="ECO:0000313" key="7">
    <source>
        <dbReference type="Proteomes" id="UP000324269"/>
    </source>
</evidence>
<organism evidence="6 7">
    <name type="scientific">Rossellomorea aquimaris</name>
    <dbReference type="NCBI Taxonomy" id="189382"/>
    <lineage>
        <taxon>Bacteria</taxon>
        <taxon>Bacillati</taxon>
        <taxon>Bacillota</taxon>
        <taxon>Bacilli</taxon>
        <taxon>Bacillales</taxon>
        <taxon>Bacillaceae</taxon>
        <taxon>Rossellomorea</taxon>
    </lineage>
</organism>
<dbReference type="PRINTS" id="PR00690">
    <property type="entry name" value="ADHESNFAMILY"/>
</dbReference>
<keyword evidence="3" id="KW-0479">Metal-binding</keyword>
<evidence type="ECO:0000256" key="5">
    <source>
        <dbReference type="RuleBase" id="RU003512"/>
    </source>
</evidence>
<dbReference type="EMBL" id="VTEZ01000002">
    <property type="protein sequence ID" value="TYS86519.1"/>
    <property type="molecule type" value="Genomic_DNA"/>
</dbReference>
<reference evidence="6 7" key="1">
    <citation type="submission" date="2019-08" db="EMBL/GenBank/DDBJ databases">
        <title>Bacillus genomes from the desert of Cuatro Cienegas, Coahuila.</title>
        <authorList>
            <person name="Olmedo-Alvarez G."/>
        </authorList>
    </citation>
    <scope>NUCLEOTIDE SEQUENCE [LARGE SCALE GENOMIC DNA]</scope>
    <source>
        <strain evidence="6 7">CH87b_3T</strain>
    </source>
</reference>
<dbReference type="AlphaFoldDB" id="A0A5D4TR70"/>
<dbReference type="InterPro" id="IPR050492">
    <property type="entry name" value="Bact_metal-bind_prot9"/>
</dbReference>
<evidence type="ECO:0000256" key="3">
    <source>
        <dbReference type="ARBA" id="ARBA00022723"/>
    </source>
</evidence>
<dbReference type="PROSITE" id="PS51257">
    <property type="entry name" value="PROKAR_LIPOPROTEIN"/>
    <property type="match status" value="1"/>
</dbReference>
<comment type="caution">
    <text evidence="6">The sequence shown here is derived from an EMBL/GenBank/DDBJ whole genome shotgun (WGS) entry which is preliminary data.</text>
</comment>
<evidence type="ECO:0000313" key="6">
    <source>
        <dbReference type="EMBL" id="TYS86519.1"/>
    </source>
</evidence>
<dbReference type="InterPro" id="IPR006127">
    <property type="entry name" value="ZnuA-like"/>
</dbReference>
<dbReference type="GO" id="GO:0030313">
    <property type="term" value="C:cell envelope"/>
    <property type="evidence" value="ECO:0007669"/>
    <property type="project" value="UniProtKB-SubCell"/>
</dbReference>
<dbReference type="InterPro" id="IPR006129">
    <property type="entry name" value="AdhesinB"/>
</dbReference>
<dbReference type="PRINTS" id="PR00691">
    <property type="entry name" value="ADHESINB"/>
</dbReference>
<dbReference type="Gene3D" id="3.40.50.1980">
    <property type="entry name" value="Nitrogenase molybdenum iron protein domain"/>
    <property type="match status" value="2"/>
</dbReference>
<keyword evidence="4" id="KW-0732">Signal</keyword>
<sequence length="311" mass="34297">MKIRLMALVGMIIILASGLILSGCGATTTGTKNDKIVVTTTIGQIGDAVKNIGGEHVEVQSLMGPGVDPHLYKAKQSDIGKLQEADIIFYSGLHLEGKMLEIFEKMNKEKPTYAIADSIPKDKLRKDQADSTATDPHVWFDIDLWKIALEQVRDGLIEKDPENKEDYIRNTEKYFAELDELKAYSTEEMSKIPEEQRVLVTAHDAFNYFGAKYDLQVMGLQGLSTDAEYGLADVQSLVNTLVERNIKAVFVESSISEKSINAVIAGAQDKGHEVEKGGELFSDAMGKEGTEEGTYIGMYKHNVDTIVEGLK</sequence>
<dbReference type="Pfam" id="PF01297">
    <property type="entry name" value="ZnuA"/>
    <property type="match status" value="1"/>
</dbReference>
<protein>
    <submittedName>
        <fullName evidence="6">Manganese transporter</fullName>
    </submittedName>
</protein>
<evidence type="ECO:0000256" key="1">
    <source>
        <dbReference type="ARBA" id="ARBA00004196"/>
    </source>
</evidence>
<dbReference type="OrthoDB" id="9793396at2"/>
<dbReference type="PANTHER" id="PTHR42953">
    <property type="entry name" value="HIGH-AFFINITY ZINC UPTAKE SYSTEM PROTEIN ZNUA-RELATED"/>
    <property type="match status" value="1"/>
</dbReference>
<comment type="subcellular location">
    <subcellularLocation>
        <location evidence="1">Cell envelope</location>
    </subcellularLocation>
</comment>
<dbReference type="GO" id="GO:0030001">
    <property type="term" value="P:metal ion transport"/>
    <property type="evidence" value="ECO:0007669"/>
    <property type="project" value="InterPro"/>
</dbReference>
<keyword evidence="2 5" id="KW-0813">Transport</keyword>
<accession>A0A5D4TR70</accession>
<dbReference type="PANTHER" id="PTHR42953:SF1">
    <property type="entry name" value="METAL-BINDING PROTEIN HI_0362-RELATED"/>
    <property type="match status" value="1"/>
</dbReference>
<dbReference type="GO" id="GO:0007155">
    <property type="term" value="P:cell adhesion"/>
    <property type="evidence" value="ECO:0007669"/>
    <property type="project" value="InterPro"/>
</dbReference>